<dbReference type="InterPro" id="IPR014710">
    <property type="entry name" value="RmlC-like_jellyroll"/>
</dbReference>
<gene>
    <name evidence="2" type="ORF">KK083_26865</name>
</gene>
<accession>A0AAP2GLV8</accession>
<reference evidence="2 3" key="1">
    <citation type="submission" date="2021-05" db="EMBL/GenBank/DDBJ databases">
        <title>A Polyphasic approach of four new species of the genus Ohtaekwangia: Ohtaekwangia histidinii sp. nov., Ohtaekwangia cretensis sp. nov., Ohtaekwangia indiensis sp. nov., Ohtaekwangia reichenbachii sp. nov. from diverse environment.</title>
        <authorList>
            <person name="Octaviana S."/>
        </authorList>
    </citation>
    <scope>NUCLEOTIDE SEQUENCE [LARGE SCALE GENOMIC DNA]</scope>
    <source>
        <strain evidence="2 3">PWU4</strain>
    </source>
</reference>
<proteinExistence type="predicted"/>
<dbReference type="SUPFAM" id="SSF51182">
    <property type="entry name" value="RmlC-like cupins"/>
    <property type="match status" value="1"/>
</dbReference>
<sequence>MDHSTEPAILSFPKINDPRGNLTFLQHPDHLPFKMERAFWTYDVPGGDTRGGHAYHQQREIIIALSGSFDVVVTKPDGTQVRYPLNRSYYGLYLPSLTWRHMENFSTNALGLHLSNMVYSAEDYIRDFNEFKKLHENNNRI</sequence>
<organism evidence="2 3">
    <name type="scientific">Chryseosolibacter histidini</name>
    <dbReference type="NCBI Taxonomy" id="2782349"/>
    <lineage>
        <taxon>Bacteria</taxon>
        <taxon>Pseudomonadati</taxon>
        <taxon>Bacteroidota</taxon>
        <taxon>Cytophagia</taxon>
        <taxon>Cytophagales</taxon>
        <taxon>Chryseotaleaceae</taxon>
        <taxon>Chryseosolibacter</taxon>
    </lineage>
</organism>
<dbReference type="Pfam" id="PF05523">
    <property type="entry name" value="FdtA"/>
    <property type="match status" value="1"/>
</dbReference>
<protein>
    <submittedName>
        <fullName evidence="2">FdtA/QdtA family cupin domain-containing protein</fullName>
    </submittedName>
</protein>
<keyword evidence="3" id="KW-1185">Reference proteome</keyword>
<dbReference type="RefSeq" id="WP_254169228.1">
    <property type="nucleotide sequence ID" value="NZ_JAHESF010000042.1"/>
</dbReference>
<comment type="caution">
    <text evidence="2">The sequence shown here is derived from an EMBL/GenBank/DDBJ whole genome shotgun (WGS) entry which is preliminary data.</text>
</comment>
<evidence type="ECO:0000313" key="3">
    <source>
        <dbReference type="Proteomes" id="UP001319200"/>
    </source>
</evidence>
<name>A0AAP2GLV8_9BACT</name>
<dbReference type="EMBL" id="JAHESF010000042">
    <property type="protein sequence ID" value="MBT1700539.1"/>
    <property type="molecule type" value="Genomic_DNA"/>
</dbReference>
<feature type="domain" description="Sugar 3,4-ketoisomerase QdtA cupin" evidence="1">
    <location>
        <begin position="8"/>
        <end position="134"/>
    </location>
</feature>
<evidence type="ECO:0000313" key="2">
    <source>
        <dbReference type="EMBL" id="MBT1700539.1"/>
    </source>
</evidence>
<dbReference type="Gene3D" id="2.60.120.10">
    <property type="entry name" value="Jelly Rolls"/>
    <property type="match status" value="1"/>
</dbReference>
<dbReference type="InterPro" id="IPR008894">
    <property type="entry name" value="QdtA_cupin_dom"/>
</dbReference>
<dbReference type="CDD" id="cd20292">
    <property type="entry name" value="cupin_QdtA-like"/>
    <property type="match status" value="1"/>
</dbReference>
<dbReference type="InterPro" id="IPR011051">
    <property type="entry name" value="RmlC_Cupin_sf"/>
</dbReference>
<dbReference type="Proteomes" id="UP001319200">
    <property type="component" value="Unassembled WGS sequence"/>
</dbReference>
<dbReference type="AlphaFoldDB" id="A0AAP2GLV8"/>
<evidence type="ECO:0000259" key="1">
    <source>
        <dbReference type="Pfam" id="PF05523"/>
    </source>
</evidence>